<protein>
    <submittedName>
        <fullName evidence="1">Uncharacterized protein</fullName>
    </submittedName>
</protein>
<evidence type="ECO:0000313" key="2">
    <source>
        <dbReference type="Proteomes" id="UP000019063"/>
    </source>
</evidence>
<organism evidence="1 2">
    <name type="scientific">Roseivivax marinus</name>
    <dbReference type="NCBI Taxonomy" id="1379903"/>
    <lineage>
        <taxon>Bacteria</taxon>
        <taxon>Pseudomonadati</taxon>
        <taxon>Pseudomonadota</taxon>
        <taxon>Alphaproteobacteria</taxon>
        <taxon>Rhodobacterales</taxon>
        <taxon>Roseobacteraceae</taxon>
        <taxon>Roseivivax</taxon>
    </lineage>
</organism>
<dbReference type="STRING" id="1379903.ATO8_17455"/>
<dbReference type="eggNOG" id="ENOG50319FE">
    <property type="taxonomic scope" value="Bacteria"/>
</dbReference>
<gene>
    <name evidence="1" type="ORF">ATO8_17455</name>
</gene>
<dbReference type="EMBL" id="AQQW01000012">
    <property type="protein sequence ID" value="ETW11480.1"/>
    <property type="molecule type" value="Genomic_DNA"/>
</dbReference>
<proteinExistence type="predicted"/>
<accession>W4HHM0</accession>
<dbReference type="Proteomes" id="UP000019063">
    <property type="component" value="Unassembled WGS sequence"/>
</dbReference>
<sequence length="239" mass="26116">MKINRILKGMWAGTIVVPPAPEHEFLELVRSLFPVHATCLIDSAPEGDKIVVMSDSDHILTELPLSDALAVELDLIVPEQSLVFIVPAQLLDPDVSALAQSKALGVAAAMAVVHTAEQGLIDVQREIRTIRALAHACADLSVTARLERSRIFSEAFRESFDTELESLIGWPVMAQIYSTDESGSVVSHSVLFDYMESLIARKRRVDCTVFADMAMHLGASDRDGTVEQIRPAEGRINLG</sequence>
<comment type="caution">
    <text evidence="1">The sequence shown here is derived from an EMBL/GenBank/DDBJ whole genome shotgun (WGS) entry which is preliminary data.</text>
</comment>
<dbReference type="RefSeq" id="WP_131618176.1">
    <property type="nucleotide sequence ID" value="NZ_AQQW01000012.1"/>
</dbReference>
<dbReference type="AlphaFoldDB" id="W4HHM0"/>
<name>W4HHM0_9RHOB</name>
<keyword evidence="2" id="KW-1185">Reference proteome</keyword>
<evidence type="ECO:0000313" key="1">
    <source>
        <dbReference type="EMBL" id="ETW11480.1"/>
    </source>
</evidence>
<reference evidence="1 2" key="1">
    <citation type="journal article" date="2014" name="Antonie Van Leeuwenhoek">
        <title>Roseivivax atlanticus sp. nov., isolated from surface seawater of the Atlantic Ocean.</title>
        <authorList>
            <person name="Li G."/>
            <person name="Lai Q."/>
            <person name="Liu X."/>
            <person name="Sun F."/>
            <person name="Shao Z."/>
        </authorList>
    </citation>
    <scope>NUCLEOTIDE SEQUENCE [LARGE SCALE GENOMIC DNA]</scope>
    <source>
        <strain evidence="1 2">22II-s10s</strain>
    </source>
</reference>